<evidence type="ECO:0000256" key="1">
    <source>
        <dbReference type="SAM" id="MobiDB-lite"/>
    </source>
</evidence>
<sequence>MAASSAAEGAVHLAELSDEMRSASREVGAGAALDRLFEVADLLTSAGEHEPSAVELQQTCATPLAWAAARTEQVARADGALQVHADAQRDERSAAQDLRRLEQDETEARHRAEDSTLVRQAAEERLVEEVAAWEARVTHFDDVPADLVESRDSVGERLAPDRVEAWLSSTASLVRSRIDVAGRHRAADTAAALRDQAEQSLGVAREEQRRAEEAVGETTAALLAVHEENQAEEAEDGRRRDS</sequence>
<proteinExistence type="predicted"/>
<reference evidence="2" key="1">
    <citation type="submission" date="2021-04" db="EMBL/GenBank/DDBJ databases">
        <title>Saccharothrix algeriensis WGS.</title>
        <authorList>
            <person name="Stuskova K."/>
            <person name="Hakalova E."/>
            <person name="Tebbal A.B."/>
            <person name="Eichmeier A."/>
        </authorList>
    </citation>
    <scope>NUCLEOTIDE SEQUENCE</scope>
    <source>
        <strain evidence="2">NRRL B-24137</strain>
    </source>
</reference>
<organism evidence="2 3">
    <name type="scientific">Saccharothrix algeriensis</name>
    <dbReference type="NCBI Taxonomy" id="173560"/>
    <lineage>
        <taxon>Bacteria</taxon>
        <taxon>Bacillati</taxon>
        <taxon>Actinomycetota</taxon>
        <taxon>Actinomycetes</taxon>
        <taxon>Pseudonocardiales</taxon>
        <taxon>Pseudonocardiaceae</taxon>
        <taxon>Saccharothrix</taxon>
    </lineage>
</organism>
<name>A0A8T8HWK5_9PSEU</name>
<evidence type="ECO:0000313" key="3">
    <source>
        <dbReference type="Proteomes" id="UP000671828"/>
    </source>
</evidence>
<protein>
    <submittedName>
        <fullName evidence="2">Uncharacterized protein</fullName>
    </submittedName>
</protein>
<feature type="non-terminal residue" evidence="2">
    <location>
        <position position="242"/>
    </location>
</feature>
<accession>A0A8T8HWK5</accession>
<dbReference type="EMBL" id="CP072788">
    <property type="protein sequence ID" value="QTR02878.1"/>
    <property type="molecule type" value="Genomic_DNA"/>
</dbReference>
<evidence type="ECO:0000313" key="2">
    <source>
        <dbReference type="EMBL" id="QTR02878.1"/>
    </source>
</evidence>
<dbReference type="Proteomes" id="UP000671828">
    <property type="component" value="Chromosome"/>
</dbReference>
<dbReference type="AlphaFoldDB" id="A0A8T8HWK5"/>
<feature type="region of interest" description="Disordered" evidence="1">
    <location>
        <begin position="1"/>
        <end position="20"/>
    </location>
</feature>
<gene>
    <name evidence="2" type="ORF">J7S33_28320</name>
</gene>